<feature type="domain" description="EF-hand" evidence="4">
    <location>
        <begin position="104"/>
        <end position="139"/>
    </location>
</feature>
<keyword evidence="3" id="KW-0472">Membrane</keyword>
<keyword evidence="3" id="KW-0106">Calcium</keyword>
<dbReference type="GO" id="GO:0019900">
    <property type="term" value="F:kinase binding"/>
    <property type="evidence" value="ECO:0007669"/>
    <property type="project" value="UniProtKB-UniRule"/>
</dbReference>
<accession>A0A9Q1KMP5</accession>
<organism evidence="5 6">
    <name type="scientific">Carnegiea gigantea</name>
    <dbReference type="NCBI Taxonomy" id="171969"/>
    <lineage>
        <taxon>Eukaryota</taxon>
        <taxon>Viridiplantae</taxon>
        <taxon>Streptophyta</taxon>
        <taxon>Embryophyta</taxon>
        <taxon>Tracheophyta</taxon>
        <taxon>Spermatophyta</taxon>
        <taxon>Magnoliopsida</taxon>
        <taxon>eudicotyledons</taxon>
        <taxon>Gunneridae</taxon>
        <taxon>Pentapetalae</taxon>
        <taxon>Caryophyllales</taxon>
        <taxon>Cactineae</taxon>
        <taxon>Cactaceae</taxon>
        <taxon>Cactoideae</taxon>
        <taxon>Echinocereeae</taxon>
        <taxon>Carnegiea</taxon>
    </lineage>
</organism>
<evidence type="ECO:0000256" key="2">
    <source>
        <dbReference type="ARBA" id="ARBA00023774"/>
    </source>
</evidence>
<dbReference type="GO" id="GO:0019722">
    <property type="term" value="P:calcium-mediated signaling"/>
    <property type="evidence" value="ECO:0007669"/>
    <property type="project" value="UniProtKB-UniRule"/>
</dbReference>
<evidence type="ECO:0000256" key="1">
    <source>
        <dbReference type="ARBA" id="ARBA00022737"/>
    </source>
</evidence>
<comment type="caution">
    <text evidence="5">The sequence shown here is derived from an EMBL/GenBank/DDBJ whole genome shotgun (WGS) entry which is preliminary data.</text>
</comment>
<dbReference type="InterPro" id="IPR011992">
    <property type="entry name" value="EF-hand-dom_pair"/>
</dbReference>
<dbReference type="PRINTS" id="PR00450">
    <property type="entry name" value="RECOVERIN"/>
</dbReference>
<dbReference type="Pfam" id="PF13833">
    <property type="entry name" value="EF-hand_8"/>
    <property type="match status" value="1"/>
</dbReference>
<comment type="subunit">
    <text evidence="3">Homodimer. Interacts with CIPK.</text>
</comment>
<dbReference type="SUPFAM" id="SSF47473">
    <property type="entry name" value="EF-hand"/>
    <property type="match status" value="1"/>
</dbReference>
<dbReference type="AlphaFoldDB" id="A0A9Q1KMP5"/>
<evidence type="ECO:0000313" key="6">
    <source>
        <dbReference type="Proteomes" id="UP001153076"/>
    </source>
</evidence>
<dbReference type="Proteomes" id="UP001153076">
    <property type="component" value="Unassembled WGS sequence"/>
</dbReference>
<dbReference type="GO" id="GO:0005509">
    <property type="term" value="F:calcium ion binding"/>
    <property type="evidence" value="ECO:0007669"/>
    <property type="project" value="UniProtKB-UniRule"/>
</dbReference>
<comment type="similarity">
    <text evidence="2 3">Belongs to the calcineurin regulatory subunit family.</text>
</comment>
<feature type="domain" description="EF-hand" evidence="4">
    <location>
        <begin position="148"/>
        <end position="183"/>
    </location>
</feature>
<dbReference type="PANTHER" id="PTHR23056">
    <property type="entry name" value="CALCINEURIN B"/>
    <property type="match status" value="1"/>
</dbReference>
<sequence length="233" mass="26739">MGCCYSKKVSRAPGYEDPTILASETPFTVSEVEALYELFKKLSNSINNDGLIHKEELQLALFRNSKRKNLFADRIFDVFDIKRNGVIEFGEFVRSLGVFHPSAPVEDKIKFAYRLYDLRQTGFIEREELKEMVLALLHESDIILSDDVVEAIVDKTFSETDTKGDGKIDLDEFAEMVKNHPMLIKNMTLPYLKDITLAFPSFILNAEVENIEEDCSEIVRMDYRPGAQENKHL</sequence>
<gene>
    <name evidence="5" type="ORF">Cgig2_015984</name>
</gene>
<dbReference type="CDD" id="cd00051">
    <property type="entry name" value="EFh"/>
    <property type="match status" value="1"/>
</dbReference>
<feature type="domain" description="EF-hand" evidence="4">
    <location>
        <begin position="67"/>
        <end position="102"/>
    </location>
</feature>
<dbReference type="PANTHER" id="PTHR23056:SF110">
    <property type="entry name" value="CALMODULIN"/>
    <property type="match status" value="1"/>
</dbReference>
<dbReference type="FunFam" id="1.10.238.10:FF:000073">
    <property type="entry name" value="calcineurin B-like protein 3"/>
    <property type="match status" value="1"/>
</dbReference>
<keyword evidence="6" id="KW-1185">Reference proteome</keyword>
<keyword evidence="1 3" id="KW-0677">Repeat</keyword>
<name>A0A9Q1KMP5_9CARY</name>
<dbReference type="InterPro" id="IPR045198">
    <property type="entry name" value="CNBL1-10"/>
</dbReference>
<dbReference type="Gene3D" id="1.10.238.10">
    <property type="entry name" value="EF-hand"/>
    <property type="match status" value="1"/>
</dbReference>
<keyword evidence="3" id="KW-0479">Metal-binding</keyword>
<dbReference type="SMART" id="SM00054">
    <property type="entry name" value="EFh"/>
    <property type="match status" value="3"/>
</dbReference>
<dbReference type="GO" id="GO:0016020">
    <property type="term" value="C:membrane"/>
    <property type="evidence" value="ECO:0007669"/>
    <property type="project" value="UniProtKB-SubCell"/>
</dbReference>
<dbReference type="InterPro" id="IPR002048">
    <property type="entry name" value="EF_hand_dom"/>
</dbReference>
<comment type="subcellular location">
    <subcellularLocation>
        <location evidence="3">Membrane</location>
    </subcellularLocation>
</comment>
<dbReference type="PROSITE" id="PS50222">
    <property type="entry name" value="EF_HAND_2"/>
    <property type="match status" value="3"/>
</dbReference>
<protein>
    <recommendedName>
        <fullName evidence="3">Calcineurin B-like protein</fullName>
    </recommendedName>
</protein>
<comment type="function">
    <text evidence="3">Acts as a calcium sensor. CBL proteins interact with CIPK serine-threonine protein kinases. Binding of a CBL protein to the regulatory NAF domain of a CIPK protein lead to the activation of the kinase in a calcium-dependent manner.</text>
</comment>
<proteinExistence type="inferred from homology"/>
<dbReference type="Pfam" id="PF13499">
    <property type="entry name" value="EF-hand_7"/>
    <property type="match status" value="1"/>
</dbReference>
<evidence type="ECO:0000313" key="5">
    <source>
        <dbReference type="EMBL" id="KAJ8446213.1"/>
    </source>
</evidence>
<dbReference type="OrthoDB" id="191686at2759"/>
<dbReference type="EMBL" id="JAKOGI010000058">
    <property type="protein sequence ID" value="KAJ8446213.1"/>
    <property type="molecule type" value="Genomic_DNA"/>
</dbReference>
<evidence type="ECO:0000256" key="3">
    <source>
        <dbReference type="RuleBase" id="RU369080"/>
    </source>
</evidence>
<reference evidence="5" key="1">
    <citation type="submission" date="2022-04" db="EMBL/GenBank/DDBJ databases">
        <title>Carnegiea gigantea Genome sequencing and assembly v2.</title>
        <authorList>
            <person name="Copetti D."/>
            <person name="Sanderson M.J."/>
            <person name="Burquez A."/>
            <person name="Wojciechowski M.F."/>
        </authorList>
    </citation>
    <scope>NUCLEOTIDE SEQUENCE</scope>
    <source>
        <strain evidence="5">SGP5-SGP5p</strain>
        <tissue evidence="5">Aerial part</tissue>
    </source>
</reference>
<evidence type="ECO:0000259" key="4">
    <source>
        <dbReference type="PROSITE" id="PS50222"/>
    </source>
</evidence>